<keyword evidence="1" id="KW-0175">Coiled coil</keyword>
<feature type="region of interest" description="Disordered" evidence="2">
    <location>
        <begin position="464"/>
        <end position="493"/>
    </location>
</feature>
<dbReference type="PANTHER" id="PTHR22761:SF96">
    <property type="entry name" value="BCDNA.GH08385"/>
    <property type="match status" value="1"/>
</dbReference>
<dbReference type="AlphaFoldDB" id="A0A409VE24"/>
<dbReference type="InterPro" id="IPR005024">
    <property type="entry name" value="Snf7_fam"/>
</dbReference>
<dbReference type="Gene3D" id="6.10.140.1230">
    <property type="match status" value="1"/>
</dbReference>
<dbReference type="GO" id="GO:0005771">
    <property type="term" value="C:multivesicular body"/>
    <property type="evidence" value="ECO:0007669"/>
    <property type="project" value="TreeGrafter"/>
</dbReference>
<reference evidence="3 4" key="1">
    <citation type="journal article" date="2018" name="Evol. Lett.">
        <title>Horizontal gene cluster transfer increased hallucinogenic mushroom diversity.</title>
        <authorList>
            <person name="Reynolds H.T."/>
            <person name="Vijayakumar V."/>
            <person name="Gluck-Thaler E."/>
            <person name="Korotkin H.B."/>
            <person name="Matheny P.B."/>
            <person name="Slot J.C."/>
        </authorList>
    </citation>
    <scope>NUCLEOTIDE SEQUENCE [LARGE SCALE GENOMIC DNA]</scope>
    <source>
        <strain evidence="3 4">SRW20</strain>
    </source>
</reference>
<dbReference type="GO" id="GO:0032511">
    <property type="term" value="P:late endosome to vacuole transport via multivesicular body sorting pathway"/>
    <property type="evidence" value="ECO:0007669"/>
    <property type="project" value="TreeGrafter"/>
</dbReference>
<name>A0A409VE24_9AGAR</name>
<dbReference type="Proteomes" id="UP000284706">
    <property type="component" value="Unassembled WGS sequence"/>
</dbReference>
<keyword evidence="4" id="KW-1185">Reference proteome</keyword>
<dbReference type="Pfam" id="PF03357">
    <property type="entry name" value="Snf7"/>
    <property type="match status" value="1"/>
</dbReference>
<dbReference type="GO" id="GO:0000815">
    <property type="term" value="C:ESCRT III complex"/>
    <property type="evidence" value="ECO:0007669"/>
    <property type="project" value="TreeGrafter"/>
</dbReference>
<evidence type="ECO:0000313" key="3">
    <source>
        <dbReference type="EMBL" id="PPQ64665.1"/>
    </source>
</evidence>
<dbReference type="OrthoDB" id="10250120at2759"/>
<dbReference type="EMBL" id="NHYE01005664">
    <property type="protein sequence ID" value="PPQ64665.1"/>
    <property type="molecule type" value="Genomic_DNA"/>
</dbReference>
<proteinExistence type="predicted"/>
<dbReference type="PANTHER" id="PTHR22761">
    <property type="entry name" value="CHARGED MULTIVESICULAR BODY PROTEIN"/>
    <property type="match status" value="1"/>
</dbReference>
<dbReference type="InParanoid" id="A0A409VE24"/>
<feature type="coiled-coil region" evidence="1">
    <location>
        <begin position="296"/>
        <end position="330"/>
    </location>
</feature>
<accession>A0A409VE24</accession>
<evidence type="ECO:0008006" key="5">
    <source>
        <dbReference type="Google" id="ProtNLM"/>
    </source>
</evidence>
<dbReference type="STRING" id="231916.A0A409VE24"/>
<evidence type="ECO:0000256" key="1">
    <source>
        <dbReference type="SAM" id="Coils"/>
    </source>
</evidence>
<protein>
    <recommendedName>
        <fullName evidence="5">Charged multivesicular body protein 7</fullName>
    </recommendedName>
</protein>
<evidence type="ECO:0000313" key="4">
    <source>
        <dbReference type="Proteomes" id="UP000284706"/>
    </source>
</evidence>
<organism evidence="3 4">
    <name type="scientific">Gymnopilus dilepis</name>
    <dbReference type="NCBI Taxonomy" id="231916"/>
    <lineage>
        <taxon>Eukaryota</taxon>
        <taxon>Fungi</taxon>
        <taxon>Dikarya</taxon>
        <taxon>Basidiomycota</taxon>
        <taxon>Agaricomycotina</taxon>
        <taxon>Agaricomycetes</taxon>
        <taxon>Agaricomycetidae</taxon>
        <taxon>Agaricales</taxon>
        <taxon>Agaricineae</taxon>
        <taxon>Hymenogastraceae</taxon>
        <taxon>Gymnopilus</taxon>
    </lineage>
</organism>
<sequence>MSTPSTPTGASSLLTSLEPFSRTSIPRLQALYSDFSQQKRSNPTSYQSNIDWWHEALEAVLVSGLQHGSLQAQTPTTSRFEDARSSPSATISKTDRLVLHVGRELMDRLRVPKVGKPLALGTVLFELRNTRTVVPLNEFLDAKVSIYNPGWLPTRIASFVVGKPLWWALEQVGLVGDEGLLNYGSHKYHHKDTSWWGDYVFIPLLENAANAVVERHELTLASPADSLFTFESFRTKFAGVAGGEENLPLRETDAKVLVKFLERERGLIVVENDVIKFIDKSVSLEERRITPVDRGILELKSAIHNLQLQIEAIQSRLEEYTRKASSALQQKRKPAALTYLRTRKQLEDLLQKRLGSLGTLESTFITVEAAAGDIDILKSYESSTATLRAILAHPSLERSRIDATMEALAEANADARDVDDAVRIGGNVAFGVDDVVDDAELEEELEQMIREAKANEKPLETQFDGIRTPETSPSGVKFPNIPTQPAKEAIPAV</sequence>
<dbReference type="GO" id="GO:0006900">
    <property type="term" value="P:vesicle budding from membrane"/>
    <property type="evidence" value="ECO:0007669"/>
    <property type="project" value="TreeGrafter"/>
</dbReference>
<comment type="caution">
    <text evidence="3">The sequence shown here is derived from an EMBL/GenBank/DDBJ whole genome shotgun (WGS) entry which is preliminary data.</text>
</comment>
<evidence type="ECO:0000256" key="2">
    <source>
        <dbReference type="SAM" id="MobiDB-lite"/>
    </source>
</evidence>
<gene>
    <name evidence="3" type="ORF">CVT26_002755</name>
</gene>
<dbReference type="FunCoup" id="A0A409VE24">
    <property type="interactions" value="50"/>
</dbReference>
<dbReference type="GO" id="GO:0009898">
    <property type="term" value="C:cytoplasmic side of plasma membrane"/>
    <property type="evidence" value="ECO:0007669"/>
    <property type="project" value="TreeGrafter"/>
</dbReference>